<feature type="region of interest" description="Disordered" evidence="1">
    <location>
        <begin position="177"/>
        <end position="205"/>
    </location>
</feature>
<keyword evidence="2" id="KW-1133">Transmembrane helix</keyword>
<feature type="compositionally biased region" description="Polar residues" evidence="1">
    <location>
        <begin position="187"/>
        <end position="198"/>
    </location>
</feature>
<name>A0A2N9EF76_FAGSY</name>
<reference evidence="3" key="1">
    <citation type="submission" date="2018-02" db="EMBL/GenBank/DDBJ databases">
        <authorList>
            <person name="Cohen D.B."/>
            <person name="Kent A.D."/>
        </authorList>
    </citation>
    <scope>NUCLEOTIDE SEQUENCE</scope>
</reference>
<feature type="region of interest" description="Disordered" evidence="1">
    <location>
        <begin position="57"/>
        <end position="92"/>
    </location>
</feature>
<evidence type="ECO:0000256" key="2">
    <source>
        <dbReference type="SAM" id="Phobius"/>
    </source>
</evidence>
<gene>
    <name evidence="3" type="ORF">FSB_LOCUS1166</name>
</gene>
<proteinExistence type="predicted"/>
<dbReference type="PANTHER" id="PTHR36004:SF1">
    <property type="entry name" value="AT-RICH INTERACTIVE DOMAIN PROTEIN"/>
    <property type="match status" value="1"/>
</dbReference>
<protein>
    <submittedName>
        <fullName evidence="3">Uncharacterized protein</fullName>
    </submittedName>
</protein>
<organism evidence="3">
    <name type="scientific">Fagus sylvatica</name>
    <name type="common">Beechnut</name>
    <dbReference type="NCBI Taxonomy" id="28930"/>
    <lineage>
        <taxon>Eukaryota</taxon>
        <taxon>Viridiplantae</taxon>
        <taxon>Streptophyta</taxon>
        <taxon>Embryophyta</taxon>
        <taxon>Tracheophyta</taxon>
        <taxon>Spermatophyta</taxon>
        <taxon>Magnoliopsida</taxon>
        <taxon>eudicotyledons</taxon>
        <taxon>Gunneridae</taxon>
        <taxon>Pentapetalae</taxon>
        <taxon>rosids</taxon>
        <taxon>fabids</taxon>
        <taxon>Fagales</taxon>
        <taxon>Fagaceae</taxon>
        <taxon>Fagus</taxon>
    </lineage>
</organism>
<evidence type="ECO:0000256" key="1">
    <source>
        <dbReference type="SAM" id="MobiDB-lite"/>
    </source>
</evidence>
<dbReference type="AlphaFoldDB" id="A0A2N9EF76"/>
<keyword evidence="2" id="KW-0472">Membrane</keyword>
<dbReference type="PANTHER" id="PTHR36004">
    <property type="entry name" value="AT-RICH INTERACTIVE DOMAIN PROTEIN"/>
    <property type="match status" value="1"/>
</dbReference>
<feature type="transmembrane region" description="Helical" evidence="2">
    <location>
        <begin position="139"/>
        <end position="159"/>
    </location>
</feature>
<accession>A0A2N9EF76</accession>
<sequence length="205" mass="22351">MALTIANGGGGSGGRGGILYNNPTKQYPYTHLPIRRHVLIFPLSTRTTTTLHMVSAKRFSSRTGRLDGKNRRSSTTTKDQDENQDKDDDNSVSFESVASFEDNGVAVSADGVAMPNLPGLETDFWEGPQWDAFGFFVQYMWAFGIGFALIACGIAVATYNEGATDFKSTPAYKESIQSRELLEEPDSSNSDVFESNPTEVAPSLE</sequence>
<evidence type="ECO:0000313" key="3">
    <source>
        <dbReference type="EMBL" id="SPC73284.1"/>
    </source>
</evidence>
<keyword evidence="2" id="KW-0812">Transmembrane</keyword>
<dbReference type="EMBL" id="OIVN01000048">
    <property type="protein sequence ID" value="SPC73284.1"/>
    <property type="molecule type" value="Genomic_DNA"/>
</dbReference>